<dbReference type="Proteomes" id="UP000095287">
    <property type="component" value="Unplaced"/>
</dbReference>
<name>A0A1I7Z9S4_9BILA</name>
<accession>A0A1I7Z9S4</accession>
<reference evidence="2" key="1">
    <citation type="submission" date="2016-11" db="UniProtKB">
        <authorList>
            <consortium name="WormBaseParasite"/>
        </authorList>
    </citation>
    <scope>IDENTIFICATION</scope>
</reference>
<protein>
    <submittedName>
        <fullName evidence="2">Peptidylprolyl isomerase</fullName>
    </submittedName>
</protein>
<evidence type="ECO:0000313" key="1">
    <source>
        <dbReference type="Proteomes" id="UP000095287"/>
    </source>
</evidence>
<dbReference type="AlphaFoldDB" id="A0A1I7Z9S4"/>
<evidence type="ECO:0000313" key="2">
    <source>
        <dbReference type="WBParaSite" id="L893_g24246.t1"/>
    </source>
</evidence>
<keyword evidence="1" id="KW-1185">Reference proteome</keyword>
<sequence length="27" mass="2799">MCVISKEGVTCLGDPGDAAPPFTVEVY</sequence>
<organism evidence="1 2">
    <name type="scientific">Steinernema glaseri</name>
    <dbReference type="NCBI Taxonomy" id="37863"/>
    <lineage>
        <taxon>Eukaryota</taxon>
        <taxon>Metazoa</taxon>
        <taxon>Ecdysozoa</taxon>
        <taxon>Nematoda</taxon>
        <taxon>Chromadorea</taxon>
        <taxon>Rhabditida</taxon>
        <taxon>Tylenchina</taxon>
        <taxon>Panagrolaimomorpha</taxon>
        <taxon>Strongyloidoidea</taxon>
        <taxon>Steinernematidae</taxon>
        <taxon>Steinernema</taxon>
    </lineage>
</organism>
<dbReference type="WBParaSite" id="L893_g24246.t1">
    <property type="protein sequence ID" value="L893_g24246.t1"/>
    <property type="gene ID" value="L893_g24246"/>
</dbReference>
<proteinExistence type="predicted"/>